<dbReference type="Proteomes" id="UP000603602">
    <property type="component" value="Unassembled WGS sequence"/>
</dbReference>
<reference evidence="3" key="1">
    <citation type="submission" date="2023-07" db="EMBL/GenBank/DDBJ databases">
        <title>Thauera sp. CAU 1555 isolated from sand of Yaerae Beach.</title>
        <authorList>
            <person name="Kim W."/>
        </authorList>
    </citation>
    <scope>NUCLEOTIDE SEQUENCE [LARGE SCALE GENOMIC DNA]</scope>
    <source>
        <strain evidence="3">CAU 1555</strain>
    </source>
</reference>
<accession>A0ABR9BBU6</accession>
<dbReference type="Pfam" id="PF00990">
    <property type="entry name" value="GGDEF"/>
    <property type="match status" value="1"/>
</dbReference>
<dbReference type="SUPFAM" id="SSF55073">
    <property type="entry name" value="Nucleotide cyclase"/>
    <property type="match status" value="1"/>
</dbReference>
<feature type="domain" description="GGDEF" evidence="1">
    <location>
        <begin position="201"/>
        <end position="333"/>
    </location>
</feature>
<dbReference type="InterPro" id="IPR003018">
    <property type="entry name" value="GAF"/>
</dbReference>
<dbReference type="Gene3D" id="3.30.70.270">
    <property type="match status" value="1"/>
</dbReference>
<dbReference type="InterPro" id="IPR052163">
    <property type="entry name" value="DGC-Regulatory_Protein"/>
</dbReference>
<dbReference type="CDD" id="cd01949">
    <property type="entry name" value="GGDEF"/>
    <property type="match status" value="1"/>
</dbReference>
<dbReference type="PANTHER" id="PTHR46663">
    <property type="entry name" value="DIGUANYLATE CYCLASE DGCT-RELATED"/>
    <property type="match status" value="1"/>
</dbReference>
<organism evidence="2 3">
    <name type="scientific">Thauera sedimentorum</name>
    <dbReference type="NCBI Taxonomy" id="2767595"/>
    <lineage>
        <taxon>Bacteria</taxon>
        <taxon>Pseudomonadati</taxon>
        <taxon>Pseudomonadota</taxon>
        <taxon>Betaproteobacteria</taxon>
        <taxon>Rhodocyclales</taxon>
        <taxon>Zoogloeaceae</taxon>
        <taxon>Thauera</taxon>
    </lineage>
</organism>
<dbReference type="InterPro" id="IPR000160">
    <property type="entry name" value="GGDEF_dom"/>
</dbReference>
<dbReference type="Gene3D" id="3.30.450.40">
    <property type="match status" value="1"/>
</dbReference>
<dbReference type="EMBL" id="JACYTO010000002">
    <property type="protein sequence ID" value="MBD8503419.1"/>
    <property type="molecule type" value="Genomic_DNA"/>
</dbReference>
<evidence type="ECO:0000313" key="3">
    <source>
        <dbReference type="Proteomes" id="UP000603602"/>
    </source>
</evidence>
<proteinExistence type="predicted"/>
<dbReference type="SMART" id="SM00065">
    <property type="entry name" value="GAF"/>
    <property type="match status" value="1"/>
</dbReference>
<comment type="caution">
    <text evidence="2">The sequence shown here is derived from an EMBL/GenBank/DDBJ whole genome shotgun (WGS) entry which is preliminary data.</text>
</comment>
<dbReference type="SMART" id="SM00267">
    <property type="entry name" value="GGDEF"/>
    <property type="match status" value="1"/>
</dbReference>
<dbReference type="NCBIfam" id="TIGR00254">
    <property type="entry name" value="GGDEF"/>
    <property type="match status" value="1"/>
</dbReference>
<sequence>MPAREQLLAVIGIQAEIAKLGLDLGGVMTLVVERCVPLLDADGAAIELAEDGEMVYRAAAGIAAPQLGLRLKRASSLSGACVSAGQPLICADVETDERVDREACRRVGLRSMIVMPLRHRGQTVGVLKLMSRQPGRFTEADAKLLALLSEVVAAAMFFATKYDSDALFHLATHDGLTGLANRALFMDRLRNAIARRGSDGRELMVLMIDMDGLKPINDHYGHRIGDEVLKEFARRLKAGARPSDTVARLGGDEFAVVLAPVDARGDLDGPLQSFRKRLDAPFSFEGRVYDLQASIGGAICPVDGTDPDRLLDVADQRMYAVKRRGRELSARAH</sequence>
<dbReference type="Pfam" id="PF13185">
    <property type="entry name" value="GAF_2"/>
    <property type="match status" value="1"/>
</dbReference>
<dbReference type="InterPro" id="IPR029787">
    <property type="entry name" value="Nucleotide_cyclase"/>
</dbReference>
<dbReference type="SUPFAM" id="SSF55781">
    <property type="entry name" value="GAF domain-like"/>
    <property type="match status" value="1"/>
</dbReference>
<evidence type="ECO:0000313" key="2">
    <source>
        <dbReference type="EMBL" id="MBD8503419.1"/>
    </source>
</evidence>
<dbReference type="PANTHER" id="PTHR46663:SF2">
    <property type="entry name" value="GGDEF DOMAIN-CONTAINING PROTEIN"/>
    <property type="match status" value="1"/>
</dbReference>
<dbReference type="InterPro" id="IPR043128">
    <property type="entry name" value="Rev_trsase/Diguanyl_cyclase"/>
</dbReference>
<evidence type="ECO:0000259" key="1">
    <source>
        <dbReference type="PROSITE" id="PS50887"/>
    </source>
</evidence>
<keyword evidence="3" id="KW-1185">Reference proteome</keyword>
<dbReference type="PROSITE" id="PS50887">
    <property type="entry name" value="GGDEF"/>
    <property type="match status" value="1"/>
</dbReference>
<dbReference type="InterPro" id="IPR029016">
    <property type="entry name" value="GAF-like_dom_sf"/>
</dbReference>
<name>A0ABR9BBU6_9RHOO</name>
<protein>
    <submittedName>
        <fullName evidence="2">GGDEF domain-containing protein</fullName>
    </submittedName>
</protein>
<gene>
    <name evidence="2" type="ORF">IFO67_11045</name>
</gene>